<protein>
    <recommendedName>
        <fullName evidence="2">histidine kinase</fullName>
        <ecNumber evidence="2">2.7.13.3</ecNumber>
    </recommendedName>
</protein>
<evidence type="ECO:0000256" key="4">
    <source>
        <dbReference type="ARBA" id="ARBA00022777"/>
    </source>
</evidence>
<dbReference type="InterPro" id="IPR050351">
    <property type="entry name" value="BphY/WalK/GraS-like"/>
</dbReference>
<keyword evidence="10" id="KW-1185">Reference proteome</keyword>
<organism evidence="9 10">
    <name type="scientific">Methylobacterium radiotolerans</name>
    <dbReference type="NCBI Taxonomy" id="31998"/>
    <lineage>
        <taxon>Bacteria</taxon>
        <taxon>Pseudomonadati</taxon>
        <taxon>Pseudomonadota</taxon>
        <taxon>Alphaproteobacteria</taxon>
        <taxon>Hyphomicrobiales</taxon>
        <taxon>Methylobacteriaceae</taxon>
        <taxon>Methylobacterium</taxon>
    </lineage>
</organism>
<dbReference type="InterPro" id="IPR000014">
    <property type="entry name" value="PAS"/>
</dbReference>
<feature type="compositionally biased region" description="Low complexity" evidence="6">
    <location>
        <begin position="126"/>
        <end position="143"/>
    </location>
</feature>
<dbReference type="PROSITE" id="PS50109">
    <property type="entry name" value="HIS_KIN"/>
    <property type="match status" value="1"/>
</dbReference>
<comment type="catalytic activity">
    <reaction evidence="1">
        <text>ATP + protein L-histidine = ADP + protein N-phospho-L-histidine.</text>
        <dbReference type="EC" id="2.7.13.3"/>
    </reaction>
</comment>
<evidence type="ECO:0000313" key="9">
    <source>
        <dbReference type="EMBL" id="MET3864624.1"/>
    </source>
</evidence>
<dbReference type="RefSeq" id="WP_312892327.1">
    <property type="nucleotide sequence ID" value="NZ_JBEPNV010000001.1"/>
</dbReference>
<dbReference type="Gene3D" id="3.30.565.10">
    <property type="entry name" value="Histidine kinase-like ATPase, C-terminal domain"/>
    <property type="match status" value="1"/>
</dbReference>
<dbReference type="Pfam" id="PF13188">
    <property type="entry name" value="PAS_8"/>
    <property type="match status" value="1"/>
</dbReference>
<dbReference type="InterPro" id="IPR035965">
    <property type="entry name" value="PAS-like_dom_sf"/>
</dbReference>
<dbReference type="SUPFAM" id="SSF55785">
    <property type="entry name" value="PYP-like sensor domain (PAS domain)"/>
    <property type="match status" value="1"/>
</dbReference>
<evidence type="ECO:0000256" key="5">
    <source>
        <dbReference type="ARBA" id="ARBA00023136"/>
    </source>
</evidence>
<dbReference type="InterPro" id="IPR013656">
    <property type="entry name" value="PAS_4"/>
</dbReference>
<keyword evidence="4 9" id="KW-0418">Kinase</keyword>
<dbReference type="Proteomes" id="UP001549119">
    <property type="component" value="Unassembled WGS sequence"/>
</dbReference>
<keyword evidence="3" id="KW-0808">Transferase</keyword>
<evidence type="ECO:0000256" key="1">
    <source>
        <dbReference type="ARBA" id="ARBA00000085"/>
    </source>
</evidence>
<comment type="caution">
    <text evidence="9">The sequence shown here is derived from an EMBL/GenBank/DDBJ whole genome shotgun (WGS) entry which is preliminary data.</text>
</comment>
<sequence length="846" mass="86204">MTPTATAVPAGLANAFATWERLPALAAALAARDAVHLVIDSTDARILSASEAAAGLAESLAGPALAGLNRQIAAAVAGDAAPRLARLRLDARRIAPPVLCWLARGAQADGRPAILVVPTAPVSAGRARPARPVEAPVEPRAAPSGAEGAPPLQPQSPSTVPLRRDDRFLWRLDAAGVLTTLTGPEALSGLVGQRWQDLAASGRLSGADAVLAALRDRRTFRGEPAVLDAGTGAFRVDLSGAPLGRGDAAFSGFGGFGLIRSVPAAPPEPTPEAVREPTPIATPEPAACEDAGAAIVPAEPGEVAIPVGVDADPVAAPLSNDEHAAFREIARALGARYAGDEAESGSPRTESGSVMPFPAPQAGPAETRAVSDDVGADPDTAEIAPVDDAAPAPATDLLGGLPLPVLVHRNGTIVAANGAFLDLTGYPDLPSLARVGFSGLLPGLPAAEAPEPSARRTTVTTADGGARPVELLGGALPWAGATATCLVARPVEEADVADALRAERLARAAQTERTASAEATLDALETGVVTVDAAGRIVALNRAATDLFGCDPREIVGSTFVTLFDGDSVLTVADALRGAAPGRRVVRLAGAPVSLTVAAAQGRRVVQIGRAESEAAERAAEGRPDPAPARADALGRLEGAVRQPLTGIIDLAAAMLKEPFGPLGDARYRGCLAEIKASGEAMRERVGKLLDLAAVEAGSLHLEPRALDLNDVVASCVARLQGEAARGRIVMRTSFSTDIGDLEADERSVSRAASLVIENAIRRSTAGSQIIVSTGSTERAGIAVRVRDTGAGHAPRPEAPQDDVEDGLALPRALVEANGGRLELSARPEDGTLVEIIMPTRRAANG</sequence>
<evidence type="ECO:0000259" key="8">
    <source>
        <dbReference type="PROSITE" id="PS50112"/>
    </source>
</evidence>
<name>A0ABV2NDS0_9HYPH</name>
<dbReference type="InterPro" id="IPR003661">
    <property type="entry name" value="HisK_dim/P_dom"/>
</dbReference>
<gene>
    <name evidence="9" type="ORF">ABIC20_001933</name>
</gene>
<proteinExistence type="predicted"/>
<dbReference type="PROSITE" id="PS50112">
    <property type="entry name" value="PAS"/>
    <property type="match status" value="1"/>
</dbReference>
<dbReference type="InterPro" id="IPR005467">
    <property type="entry name" value="His_kinase_dom"/>
</dbReference>
<keyword evidence="5" id="KW-0472">Membrane</keyword>
<evidence type="ECO:0000313" key="10">
    <source>
        <dbReference type="Proteomes" id="UP001549119"/>
    </source>
</evidence>
<dbReference type="SUPFAM" id="SSF55874">
    <property type="entry name" value="ATPase domain of HSP90 chaperone/DNA topoisomerase II/histidine kinase"/>
    <property type="match status" value="1"/>
</dbReference>
<reference evidence="9 10" key="1">
    <citation type="submission" date="2024-06" db="EMBL/GenBank/DDBJ databases">
        <title>Genomics of switchgrass bacterial isolates.</title>
        <authorList>
            <person name="Shade A."/>
        </authorList>
    </citation>
    <scope>NUCLEOTIDE SEQUENCE [LARGE SCALE GENOMIC DNA]</scope>
    <source>
        <strain evidence="9 10">PvP084</strain>
    </source>
</reference>
<dbReference type="CDD" id="cd00082">
    <property type="entry name" value="HisKA"/>
    <property type="match status" value="1"/>
</dbReference>
<evidence type="ECO:0000256" key="6">
    <source>
        <dbReference type="SAM" id="MobiDB-lite"/>
    </source>
</evidence>
<feature type="domain" description="PAS" evidence="8">
    <location>
        <begin position="513"/>
        <end position="583"/>
    </location>
</feature>
<dbReference type="PANTHER" id="PTHR42878:SF14">
    <property type="entry name" value="OSMOLARITY TWO-COMPONENT SYSTEM PROTEIN SSK1"/>
    <property type="match status" value="1"/>
</dbReference>
<evidence type="ECO:0000259" key="7">
    <source>
        <dbReference type="PROSITE" id="PS50109"/>
    </source>
</evidence>
<dbReference type="EMBL" id="JBEPNW010000002">
    <property type="protein sequence ID" value="MET3864624.1"/>
    <property type="molecule type" value="Genomic_DNA"/>
</dbReference>
<dbReference type="InterPro" id="IPR036890">
    <property type="entry name" value="HATPase_C_sf"/>
</dbReference>
<dbReference type="EC" id="2.7.13.3" evidence="2"/>
<accession>A0ABV2NDS0</accession>
<dbReference type="Gene3D" id="3.30.450.20">
    <property type="entry name" value="PAS domain"/>
    <property type="match status" value="1"/>
</dbReference>
<feature type="domain" description="Histidine kinase" evidence="7">
    <location>
        <begin position="636"/>
        <end position="842"/>
    </location>
</feature>
<feature type="region of interest" description="Disordered" evidence="6">
    <location>
        <begin position="338"/>
        <end position="388"/>
    </location>
</feature>
<evidence type="ECO:0000256" key="3">
    <source>
        <dbReference type="ARBA" id="ARBA00022679"/>
    </source>
</evidence>
<feature type="region of interest" description="Disordered" evidence="6">
    <location>
        <begin position="125"/>
        <end position="161"/>
    </location>
</feature>
<dbReference type="PANTHER" id="PTHR42878">
    <property type="entry name" value="TWO-COMPONENT HISTIDINE KINASE"/>
    <property type="match status" value="1"/>
</dbReference>
<dbReference type="CDD" id="cd00130">
    <property type="entry name" value="PAS"/>
    <property type="match status" value="1"/>
</dbReference>
<dbReference type="GO" id="GO:0016301">
    <property type="term" value="F:kinase activity"/>
    <property type="evidence" value="ECO:0007669"/>
    <property type="project" value="UniProtKB-KW"/>
</dbReference>
<dbReference type="Pfam" id="PF08448">
    <property type="entry name" value="PAS_4"/>
    <property type="match status" value="1"/>
</dbReference>
<dbReference type="InterPro" id="IPR003594">
    <property type="entry name" value="HATPase_dom"/>
</dbReference>
<dbReference type="SMART" id="SM00387">
    <property type="entry name" value="HATPase_c"/>
    <property type="match status" value="1"/>
</dbReference>
<dbReference type="SMART" id="SM00091">
    <property type="entry name" value="PAS"/>
    <property type="match status" value="2"/>
</dbReference>
<evidence type="ECO:0000256" key="2">
    <source>
        <dbReference type="ARBA" id="ARBA00012438"/>
    </source>
</evidence>